<name>A0A1I5XZB7_9BACT</name>
<feature type="transmembrane region" description="Helical" evidence="1">
    <location>
        <begin position="47"/>
        <end position="70"/>
    </location>
</feature>
<accession>A0A1I5XZB7</accession>
<dbReference type="Proteomes" id="UP000199031">
    <property type="component" value="Unassembled WGS sequence"/>
</dbReference>
<keyword evidence="3" id="KW-1185">Reference proteome</keyword>
<dbReference type="AlphaFoldDB" id="A0A1I5XZB7"/>
<dbReference type="STRING" id="1465490.SAMN05444277_11040"/>
<evidence type="ECO:0000313" key="2">
    <source>
        <dbReference type="EMBL" id="SFQ37200.1"/>
    </source>
</evidence>
<dbReference type="EMBL" id="FOXQ01000010">
    <property type="protein sequence ID" value="SFQ37200.1"/>
    <property type="molecule type" value="Genomic_DNA"/>
</dbReference>
<proteinExistence type="predicted"/>
<reference evidence="2 3" key="1">
    <citation type="submission" date="2016-10" db="EMBL/GenBank/DDBJ databases">
        <authorList>
            <person name="de Groot N.N."/>
        </authorList>
    </citation>
    <scope>NUCLEOTIDE SEQUENCE [LARGE SCALE GENOMIC DNA]</scope>
    <source>
        <strain evidence="2 3">DSM 28286</strain>
    </source>
</reference>
<keyword evidence="1" id="KW-0472">Membrane</keyword>
<protein>
    <submittedName>
        <fullName evidence="2">Uncharacterized protein</fullName>
    </submittedName>
</protein>
<keyword evidence="1" id="KW-1133">Transmembrane helix</keyword>
<gene>
    <name evidence="2" type="ORF">SAMN05444277_11040</name>
</gene>
<evidence type="ECO:0000256" key="1">
    <source>
        <dbReference type="SAM" id="Phobius"/>
    </source>
</evidence>
<evidence type="ECO:0000313" key="3">
    <source>
        <dbReference type="Proteomes" id="UP000199031"/>
    </source>
</evidence>
<feature type="transmembrane region" description="Helical" evidence="1">
    <location>
        <begin position="12"/>
        <end position="32"/>
    </location>
</feature>
<sequence>MSDIMIFGLKRGYIYCIVASLTIALLSAFRYARYLTKYHDEQDTKRLIAYFAFSFFSLLIVSLLLARWYYKSKAKRSEKSGSS</sequence>
<keyword evidence="1" id="KW-0812">Transmembrane</keyword>
<organism evidence="2 3">
    <name type="scientific">Parafilimonas terrae</name>
    <dbReference type="NCBI Taxonomy" id="1465490"/>
    <lineage>
        <taxon>Bacteria</taxon>
        <taxon>Pseudomonadati</taxon>
        <taxon>Bacteroidota</taxon>
        <taxon>Chitinophagia</taxon>
        <taxon>Chitinophagales</taxon>
        <taxon>Chitinophagaceae</taxon>
        <taxon>Parafilimonas</taxon>
    </lineage>
</organism>